<organism evidence="3 4">
    <name type="scientific">Actinophytocola gossypii</name>
    <dbReference type="NCBI Taxonomy" id="2812003"/>
    <lineage>
        <taxon>Bacteria</taxon>
        <taxon>Bacillati</taxon>
        <taxon>Actinomycetota</taxon>
        <taxon>Actinomycetes</taxon>
        <taxon>Pseudonocardiales</taxon>
        <taxon>Pseudonocardiaceae</taxon>
    </lineage>
</organism>
<dbReference type="EMBL" id="JAFFZE010000022">
    <property type="protein sequence ID" value="MCT2586949.1"/>
    <property type="molecule type" value="Genomic_DNA"/>
</dbReference>
<evidence type="ECO:0000313" key="3">
    <source>
        <dbReference type="EMBL" id="MCT2586949.1"/>
    </source>
</evidence>
<feature type="compositionally biased region" description="Polar residues" evidence="1">
    <location>
        <begin position="1"/>
        <end position="11"/>
    </location>
</feature>
<evidence type="ECO:0000256" key="2">
    <source>
        <dbReference type="SAM" id="Phobius"/>
    </source>
</evidence>
<comment type="caution">
    <text evidence="3">The sequence shown here is derived from an EMBL/GenBank/DDBJ whole genome shotgun (WGS) entry which is preliminary data.</text>
</comment>
<keyword evidence="2" id="KW-0812">Transmembrane</keyword>
<evidence type="ECO:0008006" key="5">
    <source>
        <dbReference type="Google" id="ProtNLM"/>
    </source>
</evidence>
<protein>
    <recommendedName>
        <fullName evidence="5">DUF3040 domain-containing protein</fullName>
    </recommendedName>
</protein>
<evidence type="ECO:0000313" key="4">
    <source>
        <dbReference type="Proteomes" id="UP001156441"/>
    </source>
</evidence>
<dbReference type="Proteomes" id="UP001156441">
    <property type="component" value="Unassembled WGS sequence"/>
</dbReference>
<keyword evidence="2" id="KW-0472">Membrane</keyword>
<feature type="transmembrane region" description="Helical" evidence="2">
    <location>
        <begin position="108"/>
        <end position="125"/>
    </location>
</feature>
<feature type="transmembrane region" description="Helical" evidence="2">
    <location>
        <begin position="81"/>
        <end position="102"/>
    </location>
</feature>
<evidence type="ECO:0000256" key="1">
    <source>
        <dbReference type="SAM" id="MobiDB-lite"/>
    </source>
</evidence>
<feature type="compositionally biased region" description="Pro residues" evidence="1">
    <location>
        <begin position="45"/>
        <end position="57"/>
    </location>
</feature>
<feature type="region of interest" description="Disordered" evidence="1">
    <location>
        <begin position="1"/>
        <end position="60"/>
    </location>
</feature>
<gene>
    <name evidence="3" type="ORF">JT362_27885</name>
</gene>
<name>A0ABT2JGF5_9PSEU</name>
<proteinExistence type="predicted"/>
<dbReference type="RefSeq" id="WP_260194822.1">
    <property type="nucleotide sequence ID" value="NZ_JAFFZE010000022.1"/>
</dbReference>
<keyword evidence="4" id="KW-1185">Reference proteome</keyword>
<reference evidence="3 4" key="1">
    <citation type="submission" date="2021-02" db="EMBL/GenBank/DDBJ databases">
        <title>Actinophytocola xerophila sp. nov., isolated from soil of cotton cropping field.</title>
        <authorList>
            <person name="Huang R."/>
            <person name="Chen X."/>
            <person name="Ge X."/>
            <person name="Liu W."/>
        </authorList>
    </citation>
    <scope>NUCLEOTIDE SEQUENCE [LARGE SCALE GENOMIC DNA]</scope>
    <source>
        <strain evidence="3 4">S1-96</strain>
    </source>
</reference>
<accession>A0ABT2JGF5</accession>
<sequence>MTTLRSRTASTPEEARSTDSPTSAPDRRTVELAGLAVLTTEPDPPEPTSPVVVPTPPVRTSFAPTRRDDWLRLAERVVGDWAATLRAALGLALLFAAAVLVIGLALGPLSAAATAVVGLVVFLIGRRRGDSN</sequence>
<keyword evidence="2" id="KW-1133">Transmembrane helix</keyword>